<dbReference type="Gene3D" id="3.40.50.2300">
    <property type="match status" value="2"/>
</dbReference>
<evidence type="ECO:0000256" key="2">
    <source>
        <dbReference type="ARBA" id="ARBA00023125"/>
    </source>
</evidence>
<feature type="region of interest" description="Disordered" evidence="4">
    <location>
        <begin position="1"/>
        <end position="21"/>
    </location>
</feature>
<evidence type="ECO:0000313" key="7">
    <source>
        <dbReference type="Proteomes" id="UP000594637"/>
    </source>
</evidence>
<protein>
    <submittedName>
        <fullName evidence="6">LacI family DNA-binding transcriptional regulator</fullName>
    </submittedName>
</protein>
<proteinExistence type="predicted"/>
<dbReference type="PANTHER" id="PTHR30146:SF153">
    <property type="entry name" value="LACTOSE OPERON REPRESSOR"/>
    <property type="match status" value="1"/>
</dbReference>
<name>A0A7T0LJR1_9ACTO</name>
<accession>A0A7T0LJR1</accession>
<dbReference type="SUPFAM" id="SSF47413">
    <property type="entry name" value="lambda repressor-like DNA-binding domains"/>
    <property type="match status" value="1"/>
</dbReference>
<evidence type="ECO:0000256" key="4">
    <source>
        <dbReference type="SAM" id="MobiDB-lite"/>
    </source>
</evidence>
<dbReference type="SMART" id="SM00354">
    <property type="entry name" value="HTH_LACI"/>
    <property type="match status" value="1"/>
</dbReference>
<dbReference type="CDD" id="cd01574">
    <property type="entry name" value="PBP1_LacI"/>
    <property type="match status" value="1"/>
</dbReference>
<dbReference type="KEGG" id="arep:ID810_09970"/>
<dbReference type="AlphaFoldDB" id="A0A7T0LJR1"/>
<dbReference type="PANTHER" id="PTHR30146">
    <property type="entry name" value="LACI-RELATED TRANSCRIPTIONAL REPRESSOR"/>
    <property type="match status" value="1"/>
</dbReference>
<dbReference type="InterPro" id="IPR000843">
    <property type="entry name" value="HTH_LacI"/>
</dbReference>
<reference evidence="6 7" key="1">
    <citation type="submission" date="2020-11" db="EMBL/GenBank/DDBJ databases">
        <title>Actinomyces sp. ZJ750.</title>
        <authorList>
            <person name="Zhou J."/>
        </authorList>
    </citation>
    <scope>NUCLEOTIDE SEQUENCE [LARGE SCALE GENOMIC DNA]</scope>
    <source>
        <strain evidence="6 7">ZJ750</strain>
    </source>
</reference>
<dbReference type="GO" id="GO:0003700">
    <property type="term" value="F:DNA-binding transcription factor activity"/>
    <property type="evidence" value="ECO:0007669"/>
    <property type="project" value="TreeGrafter"/>
</dbReference>
<keyword evidence="1" id="KW-0805">Transcription regulation</keyword>
<dbReference type="InterPro" id="IPR028082">
    <property type="entry name" value="Peripla_BP_I"/>
</dbReference>
<evidence type="ECO:0000256" key="1">
    <source>
        <dbReference type="ARBA" id="ARBA00023015"/>
    </source>
</evidence>
<keyword evidence="3" id="KW-0804">Transcription</keyword>
<keyword evidence="2 6" id="KW-0238">DNA-binding</keyword>
<dbReference type="Proteomes" id="UP000594637">
    <property type="component" value="Chromosome"/>
</dbReference>
<gene>
    <name evidence="6" type="ORF">ID810_09970</name>
</gene>
<dbReference type="SUPFAM" id="SSF53822">
    <property type="entry name" value="Periplasmic binding protein-like I"/>
    <property type="match status" value="1"/>
</dbReference>
<dbReference type="InterPro" id="IPR010982">
    <property type="entry name" value="Lambda_DNA-bd_dom_sf"/>
</dbReference>
<dbReference type="EMBL" id="CP063989">
    <property type="protein sequence ID" value="QPL05054.1"/>
    <property type="molecule type" value="Genomic_DNA"/>
</dbReference>
<feature type="domain" description="HTH lacI-type" evidence="5">
    <location>
        <begin position="20"/>
        <end position="74"/>
    </location>
</feature>
<evidence type="ECO:0000259" key="5">
    <source>
        <dbReference type="PROSITE" id="PS50932"/>
    </source>
</evidence>
<dbReference type="CDD" id="cd01392">
    <property type="entry name" value="HTH_LacI"/>
    <property type="match status" value="1"/>
</dbReference>
<organism evidence="6 7">
    <name type="scientific">Actinomyces respiraculi</name>
    <dbReference type="NCBI Taxonomy" id="2744574"/>
    <lineage>
        <taxon>Bacteria</taxon>
        <taxon>Bacillati</taxon>
        <taxon>Actinomycetota</taxon>
        <taxon>Actinomycetes</taxon>
        <taxon>Actinomycetales</taxon>
        <taxon>Actinomycetaceae</taxon>
        <taxon>Actinomyces</taxon>
    </lineage>
</organism>
<dbReference type="Gene3D" id="1.10.260.40">
    <property type="entry name" value="lambda repressor-like DNA-binding domains"/>
    <property type="match status" value="1"/>
</dbReference>
<dbReference type="RefSeq" id="WP_166857962.1">
    <property type="nucleotide sequence ID" value="NZ_CP063989.1"/>
</dbReference>
<dbReference type="InterPro" id="IPR046335">
    <property type="entry name" value="LacI/GalR-like_sensor"/>
</dbReference>
<evidence type="ECO:0000256" key="3">
    <source>
        <dbReference type="ARBA" id="ARBA00023163"/>
    </source>
</evidence>
<evidence type="ECO:0000313" key="6">
    <source>
        <dbReference type="EMBL" id="QPL05054.1"/>
    </source>
</evidence>
<keyword evidence="7" id="KW-1185">Reference proteome</keyword>
<dbReference type="Pfam" id="PF00356">
    <property type="entry name" value="LacI"/>
    <property type="match status" value="1"/>
</dbReference>
<dbReference type="GO" id="GO:0000976">
    <property type="term" value="F:transcription cis-regulatory region binding"/>
    <property type="evidence" value="ECO:0007669"/>
    <property type="project" value="TreeGrafter"/>
</dbReference>
<sequence length="349" mass="37243">MSARTDDPGLPSRPRPRRQVSMADVAQVAGVSAQTVSRVSNGYEGVVPETRERVIEAMRSLGYRPNAAARALKRGSFHNLGVVAFTLTSTGNASIIAAVSDAAAEHDYTVTLMRPRSRTSEEVRGAFSRLQEMLVDGVVLIMESFPEGDTGFSLPDVDHLVVLDSALGAERAVVDADQAAGARAAVEHLLALGHATVHHVTGPDHSYSAQRRRRAWQQALVDAGRPVPPAVQGNWSAASGYAAAQKLLDDPTCTAVFSANDEMALGVTRAASERGLSVPRDLSVVGFDDIPLSADFTPPLTTVHQNFADMGRACVTRLLEQIWTGEEQPGVQLVPVELVVRASTAPPRR</sequence>
<dbReference type="Pfam" id="PF13377">
    <property type="entry name" value="Peripla_BP_3"/>
    <property type="match status" value="1"/>
</dbReference>
<dbReference type="PROSITE" id="PS50932">
    <property type="entry name" value="HTH_LACI_2"/>
    <property type="match status" value="1"/>
</dbReference>